<dbReference type="SMART" id="SM01411">
    <property type="entry name" value="Ephrin_rec_like"/>
    <property type="match status" value="2"/>
</dbReference>
<name>A0A940DD57_9PROT</name>
<dbReference type="Gene3D" id="2.10.50.10">
    <property type="entry name" value="Tumor Necrosis Factor Receptor, subunit A, domain 2"/>
    <property type="match status" value="1"/>
</dbReference>
<dbReference type="Proteomes" id="UP000721442">
    <property type="component" value="Unassembled WGS sequence"/>
</dbReference>
<dbReference type="AlphaFoldDB" id="A0A940DD57"/>
<protein>
    <recommendedName>
        <fullName evidence="4">Tyrosine-protein kinase ephrin type A/B receptor-like domain-containing protein</fullName>
    </recommendedName>
</protein>
<dbReference type="EMBL" id="JADINE010000015">
    <property type="protein sequence ID" value="MBO8407022.1"/>
    <property type="molecule type" value="Genomic_DNA"/>
</dbReference>
<evidence type="ECO:0008006" key="4">
    <source>
        <dbReference type="Google" id="ProtNLM"/>
    </source>
</evidence>
<sequence>MKNLKLGVVVGGFLLCQNANAITMQYCGYLLEECEKQARTQGCIYNDSDERCLVFPNASESAMSLFLQGHPYVNTICNQWSSAYGIDLTGCRIMCAQAAANELFAWSSSSAPVAEDFELYCGVKCGYGEHAQYTDYRSNISGEYAASATCVKCPAGTYMNVSSHTNTSCIDCGPGHVARPGSRLCEACSSGQYSEPGWSTCQCCPENTYSDDGKTCKPCPMLDDVSGVYEATCGDGIEVCYIPEDVQIHDETGTYEFTTTCWWTY</sequence>
<reference evidence="2" key="1">
    <citation type="submission" date="2020-10" db="EMBL/GenBank/DDBJ databases">
        <authorList>
            <person name="Gilroy R."/>
        </authorList>
    </citation>
    <scope>NUCLEOTIDE SEQUENCE</scope>
    <source>
        <strain evidence="2">B1-16210</strain>
    </source>
</reference>
<comment type="caution">
    <text evidence="2">The sequence shown here is derived from an EMBL/GenBank/DDBJ whole genome shotgun (WGS) entry which is preliminary data.</text>
</comment>
<evidence type="ECO:0000313" key="2">
    <source>
        <dbReference type="EMBL" id="MBO8407022.1"/>
    </source>
</evidence>
<organism evidence="2 3">
    <name type="scientific">Candidatus Enterousia excrementavium</name>
    <dbReference type="NCBI Taxonomy" id="2840789"/>
    <lineage>
        <taxon>Bacteria</taxon>
        <taxon>Pseudomonadati</taxon>
        <taxon>Pseudomonadota</taxon>
        <taxon>Alphaproteobacteria</taxon>
        <taxon>Candidatus Enterousia</taxon>
    </lineage>
</organism>
<feature type="chain" id="PRO_5037899268" description="Tyrosine-protein kinase ephrin type A/B receptor-like domain-containing protein" evidence="1">
    <location>
        <begin position="22"/>
        <end position="265"/>
    </location>
</feature>
<evidence type="ECO:0000256" key="1">
    <source>
        <dbReference type="SAM" id="SignalP"/>
    </source>
</evidence>
<accession>A0A940DD57</accession>
<reference evidence="2" key="2">
    <citation type="journal article" date="2021" name="PeerJ">
        <title>Extensive microbial diversity within the chicken gut microbiome revealed by metagenomics and culture.</title>
        <authorList>
            <person name="Gilroy R."/>
            <person name="Ravi A."/>
            <person name="Getino M."/>
            <person name="Pursley I."/>
            <person name="Horton D.L."/>
            <person name="Alikhan N.F."/>
            <person name="Baker D."/>
            <person name="Gharbi K."/>
            <person name="Hall N."/>
            <person name="Watson M."/>
            <person name="Adriaenssens E.M."/>
            <person name="Foster-Nyarko E."/>
            <person name="Jarju S."/>
            <person name="Secka A."/>
            <person name="Antonio M."/>
            <person name="Oren A."/>
            <person name="Chaudhuri R.R."/>
            <person name="La Ragione R."/>
            <person name="Hildebrand F."/>
            <person name="Pallen M.J."/>
        </authorList>
    </citation>
    <scope>NUCLEOTIDE SEQUENCE</scope>
    <source>
        <strain evidence="2">B1-16210</strain>
    </source>
</reference>
<proteinExistence type="predicted"/>
<gene>
    <name evidence="2" type="ORF">IAC77_01000</name>
</gene>
<keyword evidence="1" id="KW-0732">Signal</keyword>
<evidence type="ECO:0000313" key="3">
    <source>
        <dbReference type="Proteomes" id="UP000721442"/>
    </source>
</evidence>
<feature type="signal peptide" evidence="1">
    <location>
        <begin position="1"/>
        <end position="21"/>
    </location>
</feature>